<dbReference type="GO" id="GO:0005737">
    <property type="term" value="C:cytoplasm"/>
    <property type="evidence" value="ECO:0007669"/>
    <property type="project" value="UniProtKB-SubCell"/>
</dbReference>
<keyword evidence="2" id="KW-0963">Cytoplasm</keyword>
<dbReference type="CDD" id="cd05126">
    <property type="entry name" value="Mth938"/>
    <property type="match status" value="1"/>
</dbReference>
<gene>
    <name evidence="3" type="ORF">SAMN05216241_101501</name>
</gene>
<dbReference type="FunFam" id="3.40.1230.10:FF:000001">
    <property type="entry name" value="Adipogenesis-associated, Mth938 domain-containing"/>
    <property type="match status" value="1"/>
</dbReference>
<dbReference type="PANTHER" id="PTHR15811:SF5">
    <property type="entry name" value="MTH938 DOMAIN-CONTAINING PROTEIN"/>
    <property type="match status" value="1"/>
</dbReference>
<dbReference type="InterPro" id="IPR036748">
    <property type="entry name" value="MTH938-like_sf"/>
</dbReference>
<keyword evidence="4" id="KW-1185">Reference proteome</keyword>
<reference evidence="3 4" key="1">
    <citation type="submission" date="2016-10" db="EMBL/GenBank/DDBJ databases">
        <authorList>
            <person name="de Groot N.N."/>
        </authorList>
    </citation>
    <scope>NUCLEOTIDE SEQUENCE [LARGE SCALE GENOMIC DNA]</scope>
    <source>
        <strain evidence="3 4">DSM 25584</strain>
    </source>
</reference>
<dbReference type="SUPFAM" id="SSF64076">
    <property type="entry name" value="MTH938-like"/>
    <property type="match status" value="1"/>
</dbReference>
<evidence type="ECO:0008006" key="5">
    <source>
        <dbReference type="Google" id="ProtNLM"/>
    </source>
</evidence>
<comment type="subcellular location">
    <subcellularLocation>
        <location evidence="1">Cytoplasm</location>
    </subcellularLocation>
</comment>
<accession>A0A1G7M6S3</accession>
<dbReference type="Proteomes" id="UP000199415">
    <property type="component" value="Unassembled WGS sequence"/>
</dbReference>
<evidence type="ECO:0000256" key="1">
    <source>
        <dbReference type="ARBA" id="ARBA00004496"/>
    </source>
</evidence>
<dbReference type="RefSeq" id="WP_090018654.1">
    <property type="nucleotide sequence ID" value="NZ_FNCE01000001.1"/>
</dbReference>
<dbReference type="InterPro" id="IPR007523">
    <property type="entry name" value="NDUFAF3/AAMDC"/>
</dbReference>
<organism evidence="3 4">
    <name type="scientific">Limimonas halophila</name>
    <dbReference type="NCBI Taxonomy" id="1082479"/>
    <lineage>
        <taxon>Bacteria</taxon>
        <taxon>Pseudomonadati</taxon>
        <taxon>Pseudomonadota</taxon>
        <taxon>Alphaproteobacteria</taxon>
        <taxon>Rhodospirillales</taxon>
        <taxon>Rhodovibrionaceae</taxon>
        <taxon>Limimonas</taxon>
    </lineage>
</organism>
<name>A0A1G7M6S3_9PROT</name>
<dbReference type="OrthoDB" id="1493668at2"/>
<protein>
    <recommendedName>
        <fullName evidence="5">Mth938-like domain-containing protein</fullName>
    </recommendedName>
</protein>
<evidence type="ECO:0000313" key="3">
    <source>
        <dbReference type="EMBL" id="SDF57403.1"/>
    </source>
</evidence>
<sequence length="122" mass="13567">MAAAAPRIARHAWGRVEMADGRTFRDAKLYPGGAREWDWRETGTRHEPGIQPADVQELLDHGASVVVLSKGVYERLRTCGETLDLLRQRGIPVHVLQTDDAVAEYNRLRETHAAGALIHSTC</sequence>
<dbReference type="InterPro" id="IPR034096">
    <property type="entry name" value="AAMDC"/>
</dbReference>
<evidence type="ECO:0000256" key="2">
    <source>
        <dbReference type="ARBA" id="ARBA00022490"/>
    </source>
</evidence>
<dbReference type="EMBL" id="FNCE01000001">
    <property type="protein sequence ID" value="SDF57403.1"/>
    <property type="molecule type" value="Genomic_DNA"/>
</dbReference>
<dbReference type="Gene3D" id="3.40.1230.10">
    <property type="entry name" value="MTH938-like"/>
    <property type="match status" value="1"/>
</dbReference>
<dbReference type="STRING" id="1082479.SAMN05216241_101501"/>
<dbReference type="Pfam" id="PF04430">
    <property type="entry name" value="DUF498"/>
    <property type="match status" value="1"/>
</dbReference>
<evidence type="ECO:0000313" key="4">
    <source>
        <dbReference type="Proteomes" id="UP000199415"/>
    </source>
</evidence>
<dbReference type="PANTHER" id="PTHR15811">
    <property type="entry name" value="MTH938 DOMAIN-CONTAINING PROTEIN"/>
    <property type="match status" value="1"/>
</dbReference>
<dbReference type="AlphaFoldDB" id="A0A1G7M6S3"/>
<proteinExistence type="predicted"/>